<dbReference type="InterPro" id="IPR003673">
    <property type="entry name" value="CoA-Trfase_fam_III"/>
</dbReference>
<reference evidence="2 3" key="1">
    <citation type="submission" date="2022-06" db="EMBL/GenBank/DDBJ databases">
        <title>Paraconexibacter antarcticus.</title>
        <authorList>
            <person name="Kim C.S."/>
        </authorList>
    </citation>
    <scope>NUCLEOTIDE SEQUENCE [LARGE SCALE GENOMIC DNA]</scope>
    <source>
        <strain evidence="2 3">02-257</strain>
    </source>
</reference>
<sequence>MSSRVSRQPFRPTCSRCTPTEMPVPGAPLGGFRVLDAGTFLAGPICCSLLADWGAEVVKVEPRNGDPTRGLGGGRVADGLSALFVAANRGKRSIAVDYSSGAGRAIVARLAAASDLVVHNQRDDVADSLGLSSTALTAAGSTAVSCAISAFGPKGTYAGRPALDSMIQAMTGMSALTGEPHGEPMRAGSQVIDVGAGLAAAGASVTALLGRERGLGSQPVSISLFDLGLFYNAGFVALRSVQGETPPRLGNRSHPLLADQFAAADGFVVLAVWDHRRWTLLCGALDLPELAADPALASNDGRLADYSRVRAALERAIAPLSCSDVCSRLHAVGVPCCVTADLDAVATDPHTRSSEAIYEEHRLPGDPIEMASGPFRLDGRRLIAERPPPRLGEHSAAVMTEWLDASISECAALAAAGVLG</sequence>
<evidence type="ECO:0000313" key="3">
    <source>
        <dbReference type="Proteomes" id="UP001056035"/>
    </source>
</evidence>
<dbReference type="GO" id="GO:0016740">
    <property type="term" value="F:transferase activity"/>
    <property type="evidence" value="ECO:0007669"/>
    <property type="project" value="UniProtKB-KW"/>
</dbReference>
<organism evidence="2 3">
    <name type="scientific">Paraconexibacter antarcticus</name>
    <dbReference type="NCBI Taxonomy" id="2949664"/>
    <lineage>
        <taxon>Bacteria</taxon>
        <taxon>Bacillati</taxon>
        <taxon>Actinomycetota</taxon>
        <taxon>Thermoleophilia</taxon>
        <taxon>Solirubrobacterales</taxon>
        <taxon>Paraconexibacteraceae</taxon>
        <taxon>Paraconexibacter</taxon>
    </lineage>
</organism>
<dbReference type="InterPro" id="IPR050483">
    <property type="entry name" value="CoA-transferase_III_domain"/>
</dbReference>
<dbReference type="InterPro" id="IPR044855">
    <property type="entry name" value="CoA-Trfase_III_dom3_sf"/>
</dbReference>
<dbReference type="Gene3D" id="3.40.50.10540">
    <property type="entry name" value="Crotonobetainyl-coa:carnitine coa-transferase, domain 1"/>
    <property type="match status" value="1"/>
</dbReference>
<dbReference type="SUPFAM" id="SSF89796">
    <property type="entry name" value="CoA-transferase family III (CaiB/BaiF)"/>
    <property type="match status" value="1"/>
</dbReference>
<dbReference type="RefSeq" id="WP_254570670.1">
    <property type="nucleotide sequence ID" value="NZ_CP098502.1"/>
</dbReference>
<dbReference type="EMBL" id="CP098502">
    <property type="protein sequence ID" value="UTI63954.1"/>
    <property type="molecule type" value="Genomic_DNA"/>
</dbReference>
<dbReference type="Pfam" id="PF02515">
    <property type="entry name" value="CoA_transf_3"/>
    <property type="match status" value="1"/>
</dbReference>
<protein>
    <submittedName>
        <fullName evidence="2">CoA transferase</fullName>
    </submittedName>
</protein>
<evidence type="ECO:0000256" key="1">
    <source>
        <dbReference type="ARBA" id="ARBA00022679"/>
    </source>
</evidence>
<dbReference type="PANTHER" id="PTHR48207:SF3">
    <property type="entry name" value="SUCCINATE--HYDROXYMETHYLGLUTARATE COA-TRANSFERASE"/>
    <property type="match status" value="1"/>
</dbReference>
<dbReference type="PANTHER" id="PTHR48207">
    <property type="entry name" value="SUCCINATE--HYDROXYMETHYLGLUTARATE COA-TRANSFERASE"/>
    <property type="match status" value="1"/>
</dbReference>
<accession>A0ABY5DTS7</accession>
<dbReference type="InterPro" id="IPR023606">
    <property type="entry name" value="CoA-Trfase_III_dom_1_sf"/>
</dbReference>
<dbReference type="Gene3D" id="3.30.1540.10">
    <property type="entry name" value="formyl-coa transferase, domain 3"/>
    <property type="match status" value="1"/>
</dbReference>
<evidence type="ECO:0000313" key="2">
    <source>
        <dbReference type="EMBL" id="UTI63954.1"/>
    </source>
</evidence>
<dbReference type="Proteomes" id="UP001056035">
    <property type="component" value="Chromosome"/>
</dbReference>
<proteinExistence type="predicted"/>
<gene>
    <name evidence="2" type="ORF">NBH00_21750</name>
</gene>
<name>A0ABY5DTS7_9ACTN</name>
<keyword evidence="3" id="KW-1185">Reference proteome</keyword>
<keyword evidence="1 2" id="KW-0808">Transferase</keyword>